<evidence type="ECO:0000313" key="17">
    <source>
        <dbReference type="EMBL" id="NQX47758.1"/>
    </source>
</evidence>
<keyword evidence="7 14" id="KW-0808">Transferase</keyword>
<evidence type="ECO:0000256" key="6">
    <source>
        <dbReference type="ARBA" id="ARBA00018163"/>
    </source>
</evidence>
<name>A0ABX2DSV1_9BACL</name>
<comment type="function">
    <text evidence="2 14 15">Catalyzes the synthesis of activated sulfate.</text>
</comment>
<dbReference type="InterPro" id="IPR027417">
    <property type="entry name" value="P-loop_NTPase"/>
</dbReference>
<keyword evidence="18" id="KW-1185">Reference proteome</keyword>
<dbReference type="NCBIfam" id="TIGR00455">
    <property type="entry name" value="apsK"/>
    <property type="match status" value="1"/>
</dbReference>
<accession>A0ABX2DSV1</accession>
<evidence type="ECO:0000313" key="18">
    <source>
        <dbReference type="Proteomes" id="UP000711047"/>
    </source>
</evidence>
<dbReference type="SUPFAM" id="SSF52540">
    <property type="entry name" value="P-loop containing nucleoside triphosphate hydrolases"/>
    <property type="match status" value="1"/>
</dbReference>
<reference evidence="17 18" key="1">
    <citation type="submission" date="2020-05" db="EMBL/GenBank/DDBJ databases">
        <title>Paenibacillus glebae, sp. nov., Paenibacillus humi sp. nov., Paenibacillus pedi sp. nov., Paenibacillus terrestris sp. nov. and Paenibacillus terricola sp. nov., isolated from a forest top soil sample.</title>
        <authorList>
            <person name="Qi S."/>
            <person name="Carlier A."/>
            <person name="Cnockaert M."/>
            <person name="Vandamme P."/>
        </authorList>
    </citation>
    <scope>NUCLEOTIDE SEQUENCE [LARGE SCALE GENOMIC DNA]</scope>
    <source>
        <strain evidence="17 18">LMG 29502</strain>
    </source>
</reference>
<dbReference type="CDD" id="cd02027">
    <property type="entry name" value="APSK"/>
    <property type="match status" value="1"/>
</dbReference>
<feature type="active site" description="Phosphoserine intermediate" evidence="14">
    <location>
        <position position="109"/>
    </location>
</feature>
<evidence type="ECO:0000256" key="3">
    <source>
        <dbReference type="ARBA" id="ARBA00004806"/>
    </source>
</evidence>
<dbReference type="EC" id="2.7.1.25" evidence="5 14"/>
<evidence type="ECO:0000256" key="15">
    <source>
        <dbReference type="RuleBase" id="RU004347"/>
    </source>
</evidence>
<proteinExistence type="inferred from homology"/>
<keyword evidence="9 14" id="KW-0418">Kinase</keyword>
<dbReference type="NCBIfam" id="NF003013">
    <property type="entry name" value="PRK03846.1"/>
    <property type="match status" value="1"/>
</dbReference>
<evidence type="ECO:0000256" key="2">
    <source>
        <dbReference type="ARBA" id="ARBA00002632"/>
    </source>
</evidence>
<dbReference type="PANTHER" id="PTHR11055:SF63">
    <property type="entry name" value="ADENYLYL-SULFATE KINASE 1, CHLOROPLASTIC"/>
    <property type="match status" value="1"/>
</dbReference>
<evidence type="ECO:0000256" key="14">
    <source>
        <dbReference type="HAMAP-Rule" id="MF_00065"/>
    </source>
</evidence>
<evidence type="ECO:0000259" key="16">
    <source>
        <dbReference type="Pfam" id="PF01583"/>
    </source>
</evidence>
<dbReference type="Proteomes" id="UP000711047">
    <property type="component" value="Unassembled WGS sequence"/>
</dbReference>
<evidence type="ECO:0000256" key="9">
    <source>
        <dbReference type="ARBA" id="ARBA00022777"/>
    </source>
</evidence>
<evidence type="ECO:0000256" key="13">
    <source>
        <dbReference type="ARBA" id="ARBA00031464"/>
    </source>
</evidence>
<comment type="similarity">
    <text evidence="4 14 15">Belongs to the APS kinase family.</text>
</comment>
<sequence length="205" mass="23193">MSSQNANVIWHHNETRQADRQRLTGQSGMVVWLTGLSGAGKSTISGSLEKKLIDSNRLVYVLDGDNLRHGLNQNLGFTQADRNENVRRIIEVADLFRDAGLITIVSCISPYAVMREVARQRIGDAHYIEVYVKADLDTCIQRDPKKLYEKALKGIIGHFTGISDPYEEPQQPDIVLDTNLLSAEESSDALFKYIMLWQEKRETDE</sequence>
<comment type="caution">
    <text evidence="17">The sequence shown here is derived from an EMBL/GenBank/DDBJ whole genome shotgun (WGS) entry which is preliminary data.</text>
</comment>
<dbReference type="HAMAP" id="MF_00065">
    <property type="entry name" value="Adenylyl_sulf_kinase"/>
    <property type="match status" value="1"/>
</dbReference>
<feature type="domain" description="APS kinase" evidence="16">
    <location>
        <begin position="28"/>
        <end position="177"/>
    </location>
</feature>
<evidence type="ECO:0000256" key="10">
    <source>
        <dbReference type="ARBA" id="ARBA00022840"/>
    </source>
</evidence>
<dbReference type="InterPro" id="IPR059117">
    <property type="entry name" value="APS_kinase_dom"/>
</dbReference>
<protein>
    <recommendedName>
        <fullName evidence="6 14">Adenylyl-sulfate kinase</fullName>
        <ecNumber evidence="5 14">2.7.1.25</ecNumber>
    </recommendedName>
    <alternativeName>
        <fullName evidence="12 14">APS kinase</fullName>
    </alternativeName>
    <alternativeName>
        <fullName evidence="13 14">ATP adenosine-5'-phosphosulfate 3'-phosphotransferase</fullName>
    </alternativeName>
    <alternativeName>
        <fullName evidence="11 14">Adenosine-5'-phosphosulfate kinase</fullName>
    </alternativeName>
</protein>
<gene>
    <name evidence="14 17" type="primary">cysC</name>
    <name evidence="17" type="ORF">HQN87_20755</name>
</gene>
<dbReference type="InterPro" id="IPR002891">
    <property type="entry name" value="APS"/>
</dbReference>
<comment type="pathway">
    <text evidence="3 14 15">Sulfur metabolism; hydrogen sulfide biosynthesis; sulfite from sulfate: step 2/3.</text>
</comment>
<dbReference type="GO" id="GO:0004020">
    <property type="term" value="F:adenylylsulfate kinase activity"/>
    <property type="evidence" value="ECO:0007669"/>
    <property type="project" value="UniProtKB-EC"/>
</dbReference>
<evidence type="ECO:0000256" key="12">
    <source>
        <dbReference type="ARBA" id="ARBA00031393"/>
    </source>
</evidence>
<dbReference type="RefSeq" id="WP_173137221.1">
    <property type="nucleotide sequence ID" value="NZ_JABMKX010000011.1"/>
</dbReference>
<keyword evidence="14" id="KW-0597">Phosphoprotein</keyword>
<keyword evidence="10 14" id="KW-0067">ATP-binding</keyword>
<evidence type="ECO:0000256" key="7">
    <source>
        <dbReference type="ARBA" id="ARBA00022679"/>
    </source>
</evidence>
<organism evidence="17 18">
    <name type="scientific">Paenibacillus tritici</name>
    <dbReference type="NCBI Taxonomy" id="1873425"/>
    <lineage>
        <taxon>Bacteria</taxon>
        <taxon>Bacillati</taxon>
        <taxon>Bacillota</taxon>
        <taxon>Bacilli</taxon>
        <taxon>Bacillales</taxon>
        <taxon>Paenibacillaceae</taxon>
        <taxon>Paenibacillus</taxon>
    </lineage>
</organism>
<feature type="binding site" evidence="14">
    <location>
        <begin position="35"/>
        <end position="42"/>
    </location>
    <ligand>
        <name>ATP</name>
        <dbReference type="ChEBI" id="CHEBI:30616"/>
    </ligand>
</feature>
<dbReference type="PANTHER" id="PTHR11055">
    <property type="entry name" value="BIFUNCTIONAL 3'-PHOSPHOADENOSINE 5'-PHOSPHOSULFATE SYNTHASE"/>
    <property type="match status" value="1"/>
</dbReference>
<dbReference type="Gene3D" id="3.40.50.300">
    <property type="entry name" value="P-loop containing nucleotide triphosphate hydrolases"/>
    <property type="match status" value="1"/>
</dbReference>
<evidence type="ECO:0000256" key="5">
    <source>
        <dbReference type="ARBA" id="ARBA00012121"/>
    </source>
</evidence>
<keyword evidence="8 14" id="KW-0547">Nucleotide-binding</keyword>
<comment type="catalytic activity">
    <reaction evidence="1 14 15">
        <text>adenosine 5'-phosphosulfate + ATP = 3'-phosphoadenylyl sulfate + ADP + H(+)</text>
        <dbReference type="Rhea" id="RHEA:24152"/>
        <dbReference type="ChEBI" id="CHEBI:15378"/>
        <dbReference type="ChEBI" id="CHEBI:30616"/>
        <dbReference type="ChEBI" id="CHEBI:58243"/>
        <dbReference type="ChEBI" id="CHEBI:58339"/>
        <dbReference type="ChEBI" id="CHEBI:456216"/>
        <dbReference type="EC" id="2.7.1.25"/>
    </reaction>
</comment>
<dbReference type="Pfam" id="PF01583">
    <property type="entry name" value="APS_kinase"/>
    <property type="match status" value="1"/>
</dbReference>
<evidence type="ECO:0000256" key="4">
    <source>
        <dbReference type="ARBA" id="ARBA00007008"/>
    </source>
</evidence>
<evidence type="ECO:0000256" key="11">
    <source>
        <dbReference type="ARBA" id="ARBA00029724"/>
    </source>
</evidence>
<evidence type="ECO:0000256" key="8">
    <source>
        <dbReference type="ARBA" id="ARBA00022741"/>
    </source>
</evidence>
<dbReference type="EMBL" id="JABMKX010000011">
    <property type="protein sequence ID" value="NQX47758.1"/>
    <property type="molecule type" value="Genomic_DNA"/>
</dbReference>
<evidence type="ECO:0000256" key="1">
    <source>
        <dbReference type="ARBA" id="ARBA00001823"/>
    </source>
</evidence>